<reference evidence="1" key="1">
    <citation type="submission" date="2019-03" db="EMBL/GenBank/DDBJ databases">
        <title>WGS assembly of Setaria viridis.</title>
        <authorList>
            <person name="Huang P."/>
            <person name="Jenkins J."/>
            <person name="Grimwood J."/>
            <person name="Barry K."/>
            <person name="Healey A."/>
            <person name="Mamidi S."/>
            <person name="Sreedasyam A."/>
            <person name="Shu S."/>
            <person name="Feldman M."/>
            <person name="Wu J."/>
            <person name="Yu Y."/>
            <person name="Chen C."/>
            <person name="Johnson J."/>
            <person name="Rokhsar D."/>
            <person name="Baxter I."/>
            <person name="Schmutz J."/>
            <person name="Brutnell T."/>
            <person name="Kellogg E."/>
        </authorList>
    </citation>
    <scope>NUCLEOTIDE SEQUENCE [LARGE SCALE GENOMIC DNA]</scope>
</reference>
<evidence type="ECO:0000313" key="1">
    <source>
        <dbReference type="EMBL" id="TKV94193.1"/>
    </source>
</evidence>
<protein>
    <submittedName>
        <fullName evidence="1">Uncharacterized protein</fullName>
    </submittedName>
</protein>
<gene>
    <name evidence="1" type="ORF">SEVIR_9G277533v2</name>
</gene>
<dbReference type="Gramene" id="TKV94193">
    <property type="protein sequence ID" value="TKV94193"/>
    <property type="gene ID" value="SEVIR_9G277533v2"/>
</dbReference>
<evidence type="ECO:0000313" key="2">
    <source>
        <dbReference type="Proteomes" id="UP000298652"/>
    </source>
</evidence>
<name>A0A4U6T0Z9_SETVI</name>
<organism evidence="1 2">
    <name type="scientific">Setaria viridis</name>
    <name type="common">Green bristlegrass</name>
    <name type="synonym">Setaria italica subsp. viridis</name>
    <dbReference type="NCBI Taxonomy" id="4556"/>
    <lineage>
        <taxon>Eukaryota</taxon>
        <taxon>Viridiplantae</taxon>
        <taxon>Streptophyta</taxon>
        <taxon>Embryophyta</taxon>
        <taxon>Tracheophyta</taxon>
        <taxon>Spermatophyta</taxon>
        <taxon>Magnoliopsida</taxon>
        <taxon>Liliopsida</taxon>
        <taxon>Poales</taxon>
        <taxon>Poaceae</taxon>
        <taxon>PACMAD clade</taxon>
        <taxon>Panicoideae</taxon>
        <taxon>Panicodae</taxon>
        <taxon>Paniceae</taxon>
        <taxon>Cenchrinae</taxon>
        <taxon>Setaria</taxon>
    </lineage>
</organism>
<proteinExistence type="predicted"/>
<dbReference type="EMBL" id="CM016560">
    <property type="protein sequence ID" value="TKV94193.1"/>
    <property type="molecule type" value="Genomic_DNA"/>
</dbReference>
<dbReference type="Proteomes" id="UP000298652">
    <property type="component" value="Chromosome 9"/>
</dbReference>
<dbReference type="AlphaFoldDB" id="A0A4U6T0Z9"/>
<sequence length="110" mass="12747">MWPLVSSSVEFSPCSSVLTGASSIRVLMTRCVCPLKTYPTKMWRRCWVSYSGAKKECQYSWEFFGSSTVGIDQQSQGCWLVSFPRLSKIRRWSRVKLKMRLPLLQLRDAE</sequence>
<keyword evidence="2" id="KW-1185">Reference proteome</keyword>
<accession>A0A4U6T0Z9</accession>